<dbReference type="GO" id="GO:0006369">
    <property type="term" value="P:termination of RNA polymerase II transcription"/>
    <property type="evidence" value="ECO:0007669"/>
    <property type="project" value="TreeGrafter"/>
</dbReference>
<reference evidence="4" key="1">
    <citation type="submission" date="2023-03" db="EMBL/GenBank/DDBJ databases">
        <title>Complete genome of Cladonia borealis.</title>
        <authorList>
            <person name="Park H."/>
        </authorList>
    </citation>
    <scope>NUCLEOTIDE SEQUENCE</scope>
    <source>
        <strain evidence="4">ANT050790</strain>
    </source>
</reference>
<dbReference type="SUPFAM" id="SSF54768">
    <property type="entry name" value="dsRNA-binding domain-like"/>
    <property type="match status" value="1"/>
</dbReference>
<protein>
    <recommendedName>
        <fullName evidence="3">RNase III domain-containing protein</fullName>
    </recommendedName>
</protein>
<evidence type="ECO:0000313" key="5">
    <source>
        <dbReference type="Proteomes" id="UP001166286"/>
    </source>
</evidence>
<comment type="caution">
    <text evidence="4">The sequence shown here is derived from an EMBL/GenBank/DDBJ whole genome shotgun (WGS) entry which is preliminary data.</text>
</comment>
<proteinExistence type="predicted"/>
<keyword evidence="5" id="KW-1185">Reference proteome</keyword>
<organism evidence="4 5">
    <name type="scientific">Cladonia borealis</name>
    <dbReference type="NCBI Taxonomy" id="184061"/>
    <lineage>
        <taxon>Eukaryota</taxon>
        <taxon>Fungi</taxon>
        <taxon>Dikarya</taxon>
        <taxon>Ascomycota</taxon>
        <taxon>Pezizomycotina</taxon>
        <taxon>Lecanoromycetes</taxon>
        <taxon>OSLEUM clade</taxon>
        <taxon>Lecanoromycetidae</taxon>
        <taxon>Lecanorales</taxon>
        <taxon>Lecanorineae</taxon>
        <taxon>Cladoniaceae</taxon>
        <taxon>Cladonia</taxon>
    </lineage>
</organism>
<evidence type="ECO:0000259" key="3">
    <source>
        <dbReference type="PROSITE" id="PS50142"/>
    </source>
</evidence>
<dbReference type="PANTHER" id="PTHR11207:SF0">
    <property type="entry name" value="RIBONUCLEASE 3"/>
    <property type="match status" value="1"/>
</dbReference>
<dbReference type="EMBL" id="JAFEKC020000021">
    <property type="protein sequence ID" value="KAK0508390.1"/>
    <property type="molecule type" value="Genomic_DNA"/>
</dbReference>
<feature type="compositionally biased region" description="Polar residues" evidence="2">
    <location>
        <begin position="13"/>
        <end position="29"/>
    </location>
</feature>
<dbReference type="Gene3D" id="1.10.1520.10">
    <property type="entry name" value="Ribonuclease III domain"/>
    <property type="match status" value="1"/>
</dbReference>
<accession>A0AA39QSK2</accession>
<dbReference type="SUPFAM" id="SSF69065">
    <property type="entry name" value="RNase III domain-like"/>
    <property type="match status" value="1"/>
</dbReference>
<dbReference type="GO" id="GO:0034475">
    <property type="term" value="P:U4 snRNA 3'-end processing"/>
    <property type="evidence" value="ECO:0007669"/>
    <property type="project" value="TreeGrafter"/>
</dbReference>
<evidence type="ECO:0000256" key="2">
    <source>
        <dbReference type="SAM" id="MobiDB-lite"/>
    </source>
</evidence>
<dbReference type="AlphaFoldDB" id="A0AA39QSK2"/>
<name>A0AA39QSK2_9LECA</name>
<dbReference type="PANTHER" id="PTHR11207">
    <property type="entry name" value="RIBONUCLEASE III"/>
    <property type="match status" value="1"/>
</dbReference>
<dbReference type="Pfam" id="PF00636">
    <property type="entry name" value="Ribonuclease_3"/>
    <property type="match status" value="1"/>
</dbReference>
<dbReference type="Gene3D" id="3.30.160.20">
    <property type="match status" value="1"/>
</dbReference>
<gene>
    <name evidence="4" type="ORF">JMJ35_009474</name>
</gene>
<feature type="compositionally biased region" description="Basic and acidic residues" evidence="2">
    <location>
        <begin position="1"/>
        <end position="10"/>
    </location>
</feature>
<dbReference type="InterPro" id="IPR000999">
    <property type="entry name" value="RNase_III_dom"/>
</dbReference>
<keyword evidence="1" id="KW-0694">RNA-binding</keyword>
<dbReference type="GO" id="GO:0005654">
    <property type="term" value="C:nucleoplasm"/>
    <property type="evidence" value="ECO:0007669"/>
    <property type="project" value="TreeGrafter"/>
</dbReference>
<sequence>MGSKRSHEPDVQSGETSSKKLASTNNLLKLQSGDAKVPSYLTLRKATSEPSPYLGNPSTLPPLPEIRDKSLVSTLFTHPGTLNGHSSTKVDTSYDRLELLGDAYIEIIATRLVFSRFPKMPAGRLSQQRELLVKNETLAEYALAYNFDEKGQLPTSMKQGGKDSKKKWTKTMGDMFEAYVAAIVLSDPTDGFETAEGWLRLLWENKLAKQPTIETQTADPNAKVQLANKVMGKDIKLHYRDEAPPQELRKEGKLIFQIGVYLTGWGWENTRLGTGKGLSKQEAGAKAAADALVNPLTAQVASVKIRFNDLKLLEKNRVKDETEAS</sequence>
<dbReference type="Proteomes" id="UP001166286">
    <property type="component" value="Unassembled WGS sequence"/>
</dbReference>
<dbReference type="InterPro" id="IPR036389">
    <property type="entry name" value="RNase_III_sf"/>
</dbReference>
<dbReference type="SMART" id="SM00535">
    <property type="entry name" value="RIBOc"/>
    <property type="match status" value="1"/>
</dbReference>
<dbReference type="CDD" id="cd00593">
    <property type="entry name" value="RIBOc"/>
    <property type="match status" value="1"/>
</dbReference>
<dbReference type="GO" id="GO:0003723">
    <property type="term" value="F:RNA binding"/>
    <property type="evidence" value="ECO:0007669"/>
    <property type="project" value="UniProtKB-KW"/>
</dbReference>
<feature type="domain" description="RNase III" evidence="3">
    <location>
        <begin position="66"/>
        <end position="188"/>
    </location>
</feature>
<dbReference type="PROSITE" id="PS50142">
    <property type="entry name" value="RNASE_3_2"/>
    <property type="match status" value="1"/>
</dbReference>
<feature type="region of interest" description="Disordered" evidence="2">
    <location>
        <begin position="1"/>
        <end position="30"/>
    </location>
</feature>
<evidence type="ECO:0000313" key="4">
    <source>
        <dbReference type="EMBL" id="KAK0508390.1"/>
    </source>
</evidence>
<evidence type="ECO:0000256" key="1">
    <source>
        <dbReference type="ARBA" id="ARBA00022884"/>
    </source>
</evidence>
<dbReference type="GO" id="GO:0004525">
    <property type="term" value="F:ribonuclease III activity"/>
    <property type="evidence" value="ECO:0007669"/>
    <property type="project" value="InterPro"/>
</dbReference>
<dbReference type="GO" id="GO:0006364">
    <property type="term" value="P:rRNA processing"/>
    <property type="evidence" value="ECO:0007669"/>
    <property type="project" value="TreeGrafter"/>
</dbReference>